<reference evidence="5 6" key="1">
    <citation type="journal article" date="2010" name="Stand. Genomic Sci.">
        <title>Complete genome sequence of Ilyobacter polytropus type strain (CuHbu1).</title>
        <authorList>
            <person name="Sikorski J."/>
            <person name="Chertkov O."/>
            <person name="Lapidus A."/>
            <person name="Nolan M."/>
            <person name="Lucas S."/>
            <person name="Del Rio T.G."/>
            <person name="Tice H."/>
            <person name="Cheng J.F."/>
            <person name="Tapia R."/>
            <person name="Han C."/>
            <person name="Goodwin L."/>
            <person name="Pitluck S."/>
            <person name="Liolios K."/>
            <person name="Ivanova N."/>
            <person name="Mavromatis K."/>
            <person name="Mikhailova N."/>
            <person name="Pati A."/>
            <person name="Chen A."/>
            <person name="Palaniappan K."/>
            <person name="Land M."/>
            <person name="Hauser L."/>
            <person name="Chang Y.J."/>
            <person name="Jeffries C.D."/>
            <person name="Brambilla E."/>
            <person name="Yasawong M."/>
            <person name="Rohde M."/>
            <person name="Pukall R."/>
            <person name="Spring S."/>
            <person name="Goker M."/>
            <person name="Woyke T."/>
            <person name="Bristow J."/>
            <person name="Eisen J.A."/>
            <person name="Markowitz V."/>
            <person name="Hugenholtz P."/>
            <person name="Kyrpides N.C."/>
            <person name="Klenk H.P."/>
        </authorList>
    </citation>
    <scope>NUCLEOTIDE SEQUENCE [LARGE SCALE GENOMIC DNA]</scope>
    <source>
        <strain evidence="6">ATCC 51220 / DSM 2926 / LMG 16218 / CuHBu1</strain>
    </source>
</reference>
<comment type="similarity">
    <text evidence="1">Belongs to the iron-containing alcohol dehydrogenase family.</text>
</comment>
<dbReference type="GO" id="GO:0004022">
    <property type="term" value="F:alcohol dehydrogenase (NAD+) activity"/>
    <property type="evidence" value="ECO:0007669"/>
    <property type="project" value="TreeGrafter"/>
</dbReference>
<dbReference type="SUPFAM" id="SSF56796">
    <property type="entry name" value="Dehydroquinate synthase-like"/>
    <property type="match status" value="1"/>
</dbReference>
<dbReference type="InterPro" id="IPR056798">
    <property type="entry name" value="ADH_Fe_C"/>
</dbReference>
<dbReference type="PROSITE" id="PS51257">
    <property type="entry name" value="PROKAR_LIPOPROTEIN"/>
    <property type="match status" value="1"/>
</dbReference>
<dbReference type="KEGG" id="ipo:Ilyop_0403"/>
<evidence type="ECO:0000256" key="2">
    <source>
        <dbReference type="ARBA" id="ARBA00023002"/>
    </source>
</evidence>
<dbReference type="EMBL" id="CP002281">
    <property type="protein sequence ID" value="ADO82191.1"/>
    <property type="molecule type" value="Genomic_DNA"/>
</dbReference>
<dbReference type="RefSeq" id="WP_013386861.1">
    <property type="nucleotide sequence ID" value="NC_014632.1"/>
</dbReference>
<dbReference type="PANTHER" id="PTHR11496">
    <property type="entry name" value="ALCOHOL DEHYDROGENASE"/>
    <property type="match status" value="1"/>
</dbReference>
<keyword evidence="6" id="KW-1185">Reference proteome</keyword>
<dbReference type="InterPro" id="IPR039697">
    <property type="entry name" value="Alcohol_dehydrogenase_Fe"/>
</dbReference>
<dbReference type="Pfam" id="PF25137">
    <property type="entry name" value="ADH_Fe_C"/>
    <property type="match status" value="1"/>
</dbReference>
<gene>
    <name evidence="5" type="ordered locus">Ilyop_0403</name>
</gene>
<evidence type="ECO:0000259" key="4">
    <source>
        <dbReference type="Pfam" id="PF25137"/>
    </source>
</evidence>
<organism evidence="5 6">
    <name type="scientific">Ilyobacter polytropus (strain ATCC 51220 / DSM 2926 / LMG 16218 / CuHBu1)</name>
    <dbReference type="NCBI Taxonomy" id="572544"/>
    <lineage>
        <taxon>Bacteria</taxon>
        <taxon>Fusobacteriati</taxon>
        <taxon>Fusobacteriota</taxon>
        <taxon>Fusobacteriia</taxon>
        <taxon>Fusobacteriales</taxon>
        <taxon>Fusobacteriaceae</taxon>
        <taxon>Ilyobacter</taxon>
    </lineage>
</organism>
<accession>E3HAX0</accession>
<sequence length="343" mass="38119">MQHRFFIAPMSLMGAGCLKQAGKEIKKLNLKKAIVVTCKSILESEIITQLKDMLDDNEIDYVIYDKTKARPDMSDVVTGVDMLKKENCDFIISFGGNSTRNCAKGMSLMIRSKDGISKSDESLPLVAINVTSFMTGEVPIFTQKNKNKDEKILIDRSTTPIITVTDSDLLKGISNKIMGAIGIDALRHAVEAYLSDAATPMTDACAFQAIKILFSNLENVIDKDIIDDDVREQITYGNYMAGISYNNTVLGHIYSMEEKNYHEENIQQEKNSAFISEAQGFSSDKIFKKMTEVAFAMGSDIKDINEDTAMGFVMDEIKRLSDKVGIPCGMSKDERVIFGKGRL</sequence>
<protein>
    <submittedName>
        <fullName evidence="5">Iron-containing alcohol dehydrogenase</fullName>
    </submittedName>
</protein>
<dbReference type="Pfam" id="PF00465">
    <property type="entry name" value="Fe-ADH"/>
    <property type="match status" value="1"/>
</dbReference>
<dbReference type="STRING" id="572544.Ilyop_0403"/>
<evidence type="ECO:0000313" key="6">
    <source>
        <dbReference type="Proteomes" id="UP000006875"/>
    </source>
</evidence>
<name>E3HAX0_ILYPC</name>
<feature type="domain" description="Fe-containing alcohol dehydrogenase-like C-terminal" evidence="4">
    <location>
        <begin position="182"/>
        <end position="331"/>
    </location>
</feature>
<dbReference type="HOGENOM" id="CLU_007207_0_0_0"/>
<dbReference type="Proteomes" id="UP000006875">
    <property type="component" value="Chromosome"/>
</dbReference>
<feature type="domain" description="Alcohol dehydrogenase iron-type/glycerol dehydrogenase GldA" evidence="3">
    <location>
        <begin position="12"/>
        <end position="166"/>
    </location>
</feature>
<dbReference type="GO" id="GO:0046872">
    <property type="term" value="F:metal ion binding"/>
    <property type="evidence" value="ECO:0007669"/>
    <property type="project" value="InterPro"/>
</dbReference>
<keyword evidence="2" id="KW-0560">Oxidoreductase</keyword>
<dbReference type="eggNOG" id="COG1454">
    <property type="taxonomic scope" value="Bacteria"/>
</dbReference>
<dbReference type="Gene3D" id="3.40.50.1970">
    <property type="match status" value="1"/>
</dbReference>
<dbReference type="Gene3D" id="1.20.1090.10">
    <property type="entry name" value="Dehydroquinate synthase-like - alpha domain"/>
    <property type="match status" value="1"/>
</dbReference>
<evidence type="ECO:0000313" key="5">
    <source>
        <dbReference type="EMBL" id="ADO82191.1"/>
    </source>
</evidence>
<dbReference type="AlphaFoldDB" id="E3HAX0"/>
<evidence type="ECO:0000259" key="3">
    <source>
        <dbReference type="Pfam" id="PF00465"/>
    </source>
</evidence>
<proteinExistence type="inferred from homology"/>
<dbReference type="OrthoDB" id="9815791at2"/>
<dbReference type="InterPro" id="IPR001670">
    <property type="entry name" value="ADH_Fe/GldA"/>
</dbReference>
<dbReference type="PANTHER" id="PTHR11496:SF102">
    <property type="entry name" value="ALCOHOL DEHYDROGENASE 4"/>
    <property type="match status" value="1"/>
</dbReference>
<evidence type="ECO:0000256" key="1">
    <source>
        <dbReference type="ARBA" id="ARBA00007358"/>
    </source>
</evidence>